<evidence type="ECO:0000313" key="14">
    <source>
        <dbReference type="Proteomes" id="UP000824469"/>
    </source>
</evidence>
<keyword evidence="8 10" id="KW-0472">Membrane</keyword>
<keyword evidence="5" id="KW-0547">Nucleotide-binding</keyword>
<dbReference type="InterPro" id="IPR003593">
    <property type="entry name" value="AAA+_ATPase"/>
</dbReference>
<dbReference type="InterPro" id="IPR011527">
    <property type="entry name" value="ABC1_TM_dom"/>
</dbReference>
<dbReference type="InterPro" id="IPR017871">
    <property type="entry name" value="ABC_transporter-like_CS"/>
</dbReference>
<reference evidence="13 14" key="1">
    <citation type="journal article" date="2021" name="Nat. Plants">
        <title>The Taxus genome provides insights into paclitaxel biosynthesis.</title>
        <authorList>
            <person name="Xiong X."/>
            <person name="Gou J."/>
            <person name="Liao Q."/>
            <person name="Li Y."/>
            <person name="Zhou Q."/>
            <person name="Bi G."/>
            <person name="Li C."/>
            <person name="Du R."/>
            <person name="Wang X."/>
            <person name="Sun T."/>
            <person name="Guo L."/>
            <person name="Liang H."/>
            <person name="Lu P."/>
            <person name="Wu Y."/>
            <person name="Zhang Z."/>
            <person name="Ro D.K."/>
            <person name="Shang Y."/>
            <person name="Huang S."/>
            <person name="Yan J."/>
        </authorList>
    </citation>
    <scope>NUCLEOTIDE SEQUENCE [LARGE SCALE GENOMIC DNA]</scope>
    <source>
        <strain evidence="13">Ta-2019</strain>
    </source>
</reference>
<dbReference type="SUPFAM" id="SSF52540">
    <property type="entry name" value="P-loop containing nucleoside triphosphate hydrolases"/>
    <property type="match status" value="1"/>
</dbReference>
<dbReference type="Proteomes" id="UP000824469">
    <property type="component" value="Unassembled WGS sequence"/>
</dbReference>
<dbReference type="Gene3D" id="1.20.1560.10">
    <property type="entry name" value="ABC transporter type 1, transmembrane domain"/>
    <property type="match status" value="1"/>
</dbReference>
<keyword evidence="14" id="KW-1185">Reference proteome</keyword>
<dbReference type="CDD" id="cd18578">
    <property type="entry name" value="ABC_6TM_Pgp_ABCB1_D2_like"/>
    <property type="match status" value="1"/>
</dbReference>
<feature type="transmembrane region" description="Helical" evidence="10">
    <location>
        <begin position="83"/>
        <end position="104"/>
    </location>
</feature>
<keyword evidence="3 10" id="KW-0812">Transmembrane</keyword>
<organism evidence="13 14">
    <name type="scientific">Taxus chinensis</name>
    <name type="common">Chinese yew</name>
    <name type="synonym">Taxus wallichiana var. chinensis</name>
    <dbReference type="NCBI Taxonomy" id="29808"/>
    <lineage>
        <taxon>Eukaryota</taxon>
        <taxon>Viridiplantae</taxon>
        <taxon>Streptophyta</taxon>
        <taxon>Embryophyta</taxon>
        <taxon>Tracheophyta</taxon>
        <taxon>Spermatophyta</taxon>
        <taxon>Pinopsida</taxon>
        <taxon>Pinidae</taxon>
        <taxon>Conifers II</taxon>
        <taxon>Cupressales</taxon>
        <taxon>Taxaceae</taxon>
        <taxon>Taxus</taxon>
    </lineage>
</organism>
<evidence type="ECO:0000256" key="8">
    <source>
        <dbReference type="ARBA" id="ARBA00023136"/>
    </source>
</evidence>
<dbReference type="GO" id="GO:0140359">
    <property type="term" value="F:ABC-type transporter activity"/>
    <property type="evidence" value="ECO:0007669"/>
    <property type="project" value="InterPro"/>
</dbReference>
<comment type="similarity">
    <text evidence="1">Belongs to the ABC transporter superfamily. ABCB family. Multidrug resistance exporter (TC 3.A.1.201) subfamily.</text>
</comment>
<feature type="domain" description="ABC transporter" evidence="11">
    <location>
        <begin position="265"/>
        <end position="472"/>
    </location>
</feature>
<dbReference type="OMA" id="TESECIV"/>
<dbReference type="GO" id="GO:0005524">
    <property type="term" value="F:ATP binding"/>
    <property type="evidence" value="ECO:0007669"/>
    <property type="project" value="UniProtKB-KW"/>
</dbReference>
<feature type="non-terminal residue" evidence="13">
    <location>
        <position position="472"/>
    </location>
</feature>
<dbReference type="AlphaFoldDB" id="A0AA38GGX1"/>
<dbReference type="Pfam" id="PF00005">
    <property type="entry name" value="ABC_tran"/>
    <property type="match status" value="1"/>
</dbReference>
<evidence type="ECO:0000256" key="5">
    <source>
        <dbReference type="ARBA" id="ARBA00022741"/>
    </source>
</evidence>
<evidence type="ECO:0000259" key="11">
    <source>
        <dbReference type="PROSITE" id="PS50893"/>
    </source>
</evidence>
<keyword evidence="2" id="KW-0813">Transport</keyword>
<evidence type="ECO:0000256" key="4">
    <source>
        <dbReference type="ARBA" id="ARBA00022737"/>
    </source>
</evidence>
<dbReference type="Gene3D" id="3.40.50.300">
    <property type="entry name" value="P-loop containing nucleotide triphosphate hydrolases"/>
    <property type="match status" value="1"/>
</dbReference>
<name>A0AA38GGX1_TAXCH</name>
<evidence type="ECO:0000256" key="3">
    <source>
        <dbReference type="ARBA" id="ARBA00022692"/>
    </source>
</evidence>
<gene>
    <name evidence="13" type="ORF">KI387_016127</name>
</gene>
<feature type="domain" description="ABC transmembrane type-1" evidence="12">
    <location>
        <begin position="1"/>
        <end position="212"/>
    </location>
</feature>
<keyword evidence="7 10" id="KW-1133">Transmembrane helix</keyword>
<dbReference type="PROSITE" id="PS00211">
    <property type="entry name" value="ABC_TRANSPORTER_1"/>
    <property type="match status" value="1"/>
</dbReference>
<evidence type="ECO:0000313" key="13">
    <source>
        <dbReference type="EMBL" id="KAH9321488.1"/>
    </source>
</evidence>
<evidence type="ECO:0000256" key="10">
    <source>
        <dbReference type="SAM" id="Phobius"/>
    </source>
</evidence>
<proteinExistence type="inferred from homology"/>
<dbReference type="Pfam" id="PF00664">
    <property type="entry name" value="ABC_membrane"/>
    <property type="match status" value="1"/>
</dbReference>
<dbReference type="PANTHER" id="PTHR45136:SF2">
    <property type="entry name" value="ABC TRANSPORTER DOMAIN-CONTAINING PROTEIN"/>
    <property type="match status" value="1"/>
</dbReference>
<dbReference type="SMART" id="SM00382">
    <property type="entry name" value="AAA"/>
    <property type="match status" value="1"/>
</dbReference>
<keyword evidence="4" id="KW-0677">Repeat</keyword>
<feature type="transmembrane region" description="Helical" evidence="10">
    <location>
        <begin position="56"/>
        <end position="77"/>
    </location>
</feature>
<accession>A0AA38GGX1</accession>
<dbReference type="PANTHER" id="PTHR45136">
    <property type="entry name" value="ABC TRANSPORTER DOMAIN-CONTAINING PROTEIN"/>
    <property type="match status" value="1"/>
</dbReference>
<sequence length="472" mass="51619">MGEKLTRRVRERMLSKIFTFEVGWFDEDQNSSGALCSTLAKDANVVRSLVGDRLSIVLNTVSAVGVLNTVSAVGIALTLSLIIAWRFAIVLIAVQPLTIACFYSKKVLLKQMSKKAIKSQGEGSRLASEAVGNHRTITAFSSQRKILSLFEKTQEGPHRDSMKQSWIAGLVLGGSQCFNYCSTALAFWYGGHLVNKKYITTKELFTTFFILMSTAKVKAEAGSMTSDIAKGSDAVISVFEILDRESRIDPHDKNGKKLDKIEGHIDVVQVDFAYPCRRDAMIFKNFCLSIEAGTTVALVGESGSGKSTIIGLIERFYDPLEGMVKIDGKDIRTFNLRSLRQHIGLVGQEPTLFSGTIRDNICYGKENATEAEMIEAAKAANAHDFISCLKDGYDTESGDRGVQLSGGQKQRIAIARAIIKNPSILLLDEATSALDSQSEKVVQEALDRVMVGRTTVIVAHRLTTIKNADSIA</sequence>
<dbReference type="CDD" id="cd03249">
    <property type="entry name" value="ABC_MTABC3_MDL1_MDL2"/>
    <property type="match status" value="1"/>
</dbReference>
<evidence type="ECO:0000259" key="12">
    <source>
        <dbReference type="PROSITE" id="PS50929"/>
    </source>
</evidence>
<dbReference type="SUPFAM" id="SSF90123">
    <property type="entry name" value="ABC transporter transmembrane region"/>
    <property type="match status" value="1"/>
</dbReference>
<evidence type="ECO:0000256" key="6">
    <source>
        <dbReference type="ARBA" id="ARBA00022840"/>
    </source>
</evidence>
<dbReference type="InterPro" id="IPR003439">
    <property type="entry name" value="ABC_transporter-like_ATP-bd"/>
</dbReference>
<dbReference type="GO" id="GO:0016020">
    <property type="term" value="C:membrane"/>
    <property type="evidence" value="ECO:0007669"/>
    <property type="project" value="InterPro"/>
</dbReference>
<evidence type="ECO:0000256" key="7">
    <source>
        <dbReference type="ARBA" id="ARBA00022989"/>
    </source>
</evidence>
<keyword evidence="6" id="KW-0067">ATP-binding</keyword>
<dbReference type="EMBL" id="JAHRHJ020000003">
    <property type="protein sequence ID" value="KAH9321488.1"/>
    <property type="molecule type" value="Genomic_DNA"/>
</dbReference>
<dbReference type="InterPro" id="IPR027417">
    <property type="entry name" value="P-loop_NTPase"/>
</dbReference>
<dbReference type="FunFam" id="3.40.50.300:FF:000205">
    <property type="entry name" value="ABC transporter B family member 4"/>
    <property type="match status" value="1"/>
</dbReference>
<comment type="caution">
    <text evidence="13">The sequence shown here is derived from an EMBL/GenBank/DDBJ whole genome shotgun (WGS) entry which is preliminary data.</text>
</comment>
<protein>
    <submittedName>
        <fullName evidence="13">Uncharacterized protein</fullName>
    </submittedName>
</protein>
<evidence type="ECO:0000256" key="1">
    <source>
        <dbReference type="ARBA" id="ARBA00007577"/>
    </source>
</evidence>
<keyword evidence="9" id="KW-0325">Glycoprotein</keyword>
<evidence type="ECO:0000256" key="2">
    <source>
        <dbReference type="ARBA" id="ARBA00022448"/>
    </source>
</evidence>
<dbReference type="InterPro" id="IPR036640">
    <property type="entry name" value="ABC1_TM_sf"/>
</dbReference>
<evidence type="ECO:0000256" key="9">
    <source>
        <dbReference type="ARBA" id="ARBA00023180"/>
    </source>
</evidence>
<dbReference type="GO" id="GO:0016887">
    <property type="term" value="F:ATP hydrolysis activity"/>
    <property type="evidence" value="ECO:0007669"/>
    <property type="project" value="InterPro"/>
</dbReference>
<dbReference type="PROSITE" id="PS50929">
    <property type="entry name" value="ABC_TM1F"/>
    <property type="match status" value="1"/>
</dbReference>
<dbReference type="PROSITE" id="PS50893">
    <property type="entry name" value="ABC_TRANSPORTER_2"/>
    <property type="match status" value="1"/>
</dbReference>